<dbReference type="Pfam" id="PF00005">
    <property type="entry name" value="ABC_tran"/>
    <property type="match status" value="1"/>
</dbReference>
<keyword evidence="5" id="KW-0378">Hydrolase</keyword>
<dbReference type="Gene3D" id="3.40.50.300">
    <property type="entry name" value="P-loop containing nucleotide triphosphate hydrolases"/>
    <property type="match status" value="1"/>
</dbReference>
<sequence length="318" mass="35401">MEDVRKSYPGFVLRATLEVPLGQTLALLGPSGSGKSTLLRLVAGLETPEAGRITFGDTDLTPLPPERRGVGLVFQDYALFPHLTVYENIAFGLREGRWNEARIESRVREMLELTHLSPHARKRPEALSGGERQRVALARALAPEPRLLLLDEPLGALDLRLREELLLELRDILRRTTVTALVVTHDQAEAFLLADRVTVLRAGRVVQSGSPEGLYLRPQDVWTARFLGHRNVLSAPESRSLGLPEVPHLVPPAALEIGEGHPARVLERLFYGSRVGLWLEYRGLRLYWEGPDPGLKEGQATDLTIRFEHLLALNEEAA</sequence>
<keyword evidence="3" id="KW-0067">ATP-binding</keyword>
<keyword evidence="2" id="KW-0547">Nucleotide-binding</keyword>
<dbReference type="InterPro" id="IPR050093">
    <property type="entry name" value="ABC_SmlMolc_Importer"/>
</dbReference>
<dbReference type="PROSITE" id="PS00211">
    <property type="entry name" value="ABC_TRANSPORTER_1"/>
    <property type="match status" value="1"/>
</dbReference>
<dbReference type="GO" id="GO:0015697">
    <property type="term" value="P:quaternary ammonium group transport"/>
    <property type="evidence" value="ECO:0007669"/>
    <property type="project" value="UniProtKB-ARBA"/>
</dbReference>
<name>D7BCF6_ALLS1</name>
<dbReference type="PROSITE" id="PS50893">
    <property type="entry name" value="ABC_TRANSPORTER_2"/>
    <property type="match status" value="1"/>
</dbReference>
<dbReference type="EC" id="3.6.3.25" evidence="5"/>
<evidence type="ECO:0000313" key="6">
    <source>
        <dbReference type="Proteomes" id="UP000001916"/>
    </source>
</evidence>
<evidence type="ECO:0000313" key="5">
    <source>
        <dbReference type="EMBL" id="ADH62841.1"/>
    </source>
</evidence>
<dbReference type="SMART" id="SM00382">
    <property type="entry name" value="AAA"/>
    <property type="match status" value="1"/>
</dbReference>
<dbReference type="PANTHER" id="PTHR42781:SF4">
    <property type="entry name" value="SPERMIDINE_PUTRESCINE IMPORT ATP-BINDING PROTEIN POTA"/>
    <property type="match status" value="1"/>
</dbReference>
<dbReference type="EMBL" id="CP002042">
    <property type="protein sequence ID" value="ADH62841.1"/>
    <property type="molecule type" value="Genomic_DNA"/>
</dbReference>
<dbReference type="KEGG" id="msv:Mesil_0930"/>
<dbReference type="Proteomes" id="UP000001916">
    <property type="component" value="Chromosome"/>
</dbReference>
<keyword evidence="6" id="KW-1185">Reference proteome</keyword>
<reference evidence="5 6" key="1">
    <citation type="journal article" date="2010" name="Stand. Genomic Sci.">
        <title>Complete genome sequence of Meiothermus silvanus type strain (VI-R2).</title>
        <authorList>
            <person name="Sikorski J."/>
            <person name="Tindall B.J."/>
            <person name="Lowry S."/>
            <person name="Lucas S."/>
            <person name="Nolan M."/>
            <person name="Copeland A."/>
            <person name="Glavina Del Rio T."/>
            <person name="Tice H."/>
            <person name="Cheng J.F."/>
            <person name="Han C."/>
            <person name="Pitluck S."/>
            <person name="Liolios K."/>
            <person name="Ivanova N."/>
            <person name="Mavromatis K."/>
            <person name="Mikhailova N."/>
            <person name="Pati A."/>
            <person name="Goodwin L."/>
            <person name="Chen A."/>
            <person name="Palaniappan K."/>
            <person name="Land M."/>
            <person name="Hauser L."/>
            <person name="Chang Y.J."/>
            <person name="Jeffries C.D."/>
            <person name="Rohde M."/>
            <person name="Goker M."/>
            <person name="Woyke T."/>
            <person name="Bristow J."/>
            <person name="Eisen J.A."/>
            <person name="Markowitz V."/>
            <person name="Hugenholtz P."/>
            <person name="Kyrpides N.C."/>
            <person name="Klenk H.P."/>
            <person name="Lapidus A."/>
        </authorList>
    </citation>
    <scope>NUCLEOTIDE SEQUENCE [LARGE SCALE GENOMIC DNA]</scope>
    <source>
        <strain evidence="6">ATCC 700542 / DSM 9946 / VI-R2</strain>
    </source>
</reference>
<keyword evidence="1" id="KW-0813">Transport</keyword>
<evidence type="ECO:0000256" key="1">
    <source>
        <dbReference type="ARBA" id="ARBA00022448"/>
    </source>
</evidence>
<evidence type="ECO:0000259" key="4">
    <source>
        <dbReference type="PROSITE" id="PS50893"/>
    </source>
</evidence>
<dbReference type="AlphaFoldDB" id="D7BCF6"/>
<dbReference type="InterPro" id="IPR003439">
    <property type="entry name" value="ABC_transporter-like_ATP-bd"/>
</dbReference>
<gene>
    <name evidence="5" type="ordered locus">Mesil_0930</name>
</gene>
<dbReference type="eggNOG" id="COG3842">
    <property type="taxonomic scope" value="Bacteria"/>
</dbReference>
<dbReference type="InterPro" id="IPR027417">
    <property type="entry name" value="P-loop_NTPase"/>
</dbReference>
<dbReference type="PANTHER" id="PTHR42781">
    <property type="entry name" value="SPERMIDINE/PUTRESCINE IMPORT ATP-BINDING PROTEIN POTA"/>
    <property type="match status" value="1"/>
</dbReference>
<dbReference type="GO" id="GO:0016887">
    <property type="term" value="F:ATP hydrolysis activity"/>
    <property type="evidence" value="ECO:0007669"/>
    <property type="project" value="InterPro"/>
</dbReference>
<dbReference type="InterPro" id="IPR003593">
    <property type="entry name" value="AAA+_ATPase"/>
</dbReference>
<accession>D7BCF6</accession>
<dbReference type="SUPFAM" id="SSF52540">
    <property type="entry name" value="P-loop containing nucleoside triphosphate hydrolases"/>
    <property type="match status" value="1"/>
</dbReference>
<dbReference type="FunFam" id="3.40.50.300:FF:000425">
    <property type="entry name" value="Probable ABC transporter, ATP-binding subunit"/>
    <property type="match status" value="1"/>
</dbReference>
<dbReference type="STRING" id="526227.Mesil_0930"/>
<dbReference type="HOGENOM" id="CLU_000604_1_1_0"/>
<protein>
    <submittedName>
        <fullName evidence="5">ABC transporter related protein</fullName>
        <ecNumber evidence="5">3.6.3.25</ecNumber>
    </submittedName>
</protein>
<evidence type="ECO:0000256" key="2">
    <source>
        <dbReference type="ARBA" id="ARBA00022741"/>
    </source>
</evidence>
<evidence type="ECO:0000256" key="3">
    <source>
        <dbReference type="ARBA" id="ARBA00022840"/>
    </source>
</evidence>
<proteinExistence type="predicted"/>
<feature type="domain" description="ABC transporter" evidence="4">
    <location>
        <begin position="1"/>
        <end position="227"/>
    </location>
</feature>
<organism evidence="5 6">
    <name type="scientific">Allomeiothermus silvanus (strain ATCC 700542 / DSM 9946 / NBRC 106475 / NCIMB 13440 / VI-R2)</name>
    <name type="common">Thermus silvanus</name>
    <dbReference type="NCBI Taxonomy" id="526227"/>
    <lineage>
        <taxon>Bacteria</taxon>
        <taxon>Thermotogati</taxon>
        <taxon>Deinococcota</taxon>
        <taxon>Deinococci</taxon>
        <taxon>Thermales</taxon>
        <taxon>Thermaceae</taxon>
        <taxon>Allomeiothermus</taxon>
    </lineage>
</organism>
<dbReference type="GO" id="GO:0005524">
    <property type="term" value="F:ATP binding"/>
    <property type="evidence" value="ECO:0007669"/>
    <property type="project" value="UniProtKB-KW"/>
</dbReference>
<dbReference type="InterPro" id="IPR017871">
    <property type="entry name" value="ABC_transporter-like_CS"/>
</dbReference>